<dbReference type="GO" id="GO:0016985">
    <property type="term" value="F:mannan endo-1,4-beta-mannosidase activity"/>
    <property type="evidence" value="ECO:0007669"/>
    <property type="project" value="UniProtKB-EC"/>
</dbReference>
<dbReference type="EC" id="3.2.1.78" evidence="4"/>
<dbReference type="RefSeq" id="XP_062631399.1">
    <property type="nucleotide sequence ID" value="XM_062775415.1"/>
</dbReference>
<keyword evidence="8 9" id="KW-0326">Glycosidase</keyword>
<evidence type="ECO:0000313" key="13">
    <source>
        <dbReference type="Proteomes" id="UP000827549"/>
    </source>
</evidence>
<evidence type="ECO:0000256" key="3">
    <source>
        <dbReference type="ARBA" id="ARBA00005641"/>
    </source>
</evidence>
<evidence type="ECO:0000256" key="10">
    <source>
        <dbReference type="SAM" id="SignalP"/>
    </source>
</evidence>
<comment type="catalytic activity">
    <reaction evidence="1">
        <text>Random hydrolysis of (1-&gt;4)-beta-D-mannosidic linkages in mannans, galactomannans and glucomannans.</text>
        <dbReference type="EC" id="3.2.1.78"/>
    </reaction>
</comment>
<keyword evidence="7 9" id="KW-0378">Hydrolase</keyword>
<dbReference type="GeneID" id="87812036"/>
<dbReference type="GO" id="GO:0046355">
    <property type="term" value="P:mannan catabolic process"/>
    <property type="evidence" value="ECO:0007669"/>
    <property type="project" value="UniProtKB-ARBA"/>
</dbReference>
<dbReference type="Proteomes" id="UP000827549">
    <property type="component" value="Chromosome 7"/>
</dbReference>
<keyword evidence="6 10" id="KW-0732">Signal</keyword>
<dbReference type="InterPro" id="IPR045053">
    <property type="entry name" value="MAN-like"/>
</dbReference>
<dbReference type="GO" id="GO:0005576">
    <property type="term" value="C:extracellular region"/>
    <property type="evidence" value="ECO:0007669"/>
    <property type="project" value="UniProtKB-SubCell"/>
</dbReference>
<dbReference type="InterPro" id="IPR001547">
    <property type="entry name" value="Glyco_hydro_5"/>
</dbReference>
<evidence type="ECO:0000256" key="5">
    <source>
        <dbReference type="ARBA" id="ARBA00022525"/>
    </source>
</evidence>
<feature type="domain" description="Glycoside hydrolase family 5" evidence="11">
    <location>
        <begin position="72"/>
        <end position="349"/>
    </location>
</feature>
<organism evidence="12 13">
    <name type="scientific">Vanrija pseudolonga</name>
    <dbReference type="NCBI Taxonomy" id="143232"/>
    <lineage>
        <taxon>Eukaryota</taxon>
        <taxon>Fungi</taxon>
        <taxon>Dikarya</taxon>
        <taxon>Basidiomycota</taxon>
        <taxon>Agaricomycotina</taxon>
        <taxon>Tremellomycetes</taxon>
        <taxon>Trichosporonales</taxon>
        <taxon>Trichosporonaceae</taxon>
        <taxon>Vanrija</taxon>
    </lineage>
</organism>
<gene>
    <name evidence="12" type="primary">manF</name>
    <name evidence="12" type="ORF">LOC62_07G008872</name>
</gene>
<dbReference type="EMBL" id="CP086720">
    <property type="protein sequence ID" value="WOO85373.1"/>
    <property type="molecule type" value="Genomic_DNA"/>
</dbReference>
<evidence type="ECO:0000256" key="9">
    <source>
        <dbReference type="RuleBase" id="RU361153"/>
    </source>
</evidence>
<dbReference type="InterPro" id="IPR017853">
    <property type="entry name" value="GH"/>
</dbReference>
<dbReference type="AlphaFoldDB" id="A0AAF0YKK3"/>
<evidence type="ECO:0000256" key="2">
    <source>
        <dbReference type="ARBA" id="ARBA00004613"/>
    </source>
</evidence>
<evidence type="ECO:0000313" key="12">
    <source>
        <dbReference type="EMBL" id="WOO85373.1"/>
    </source>
</evidence>
<sequence length="399" mass="44387">MLAAYLLSVLYLALTSALASPAALPDSRSTPAIPPAGFARRNGATIYVDNTPYYFAGAQQYWLTSRATTDDVWRKTFDRYKELGVRVARVFVYGIDATAGPSPAVYHNWNGAKLSVNYGENGLGRIDKMLAMAKQYNMKLILVLADNWGAQSGSANTYVRNVIGAAGNYHSDFFTNAAVIKVYEQYIAAVVARYKASPEVFAWELMNEQQGDITSIDGRRARPGFTAAMMTKWIADRSKYIKSLDPWHLVSIGDSGYYNWPGNTRHTYDGKVQMDFDANLRIPTVDIGTFHLYEWFQPTKEWGLECIKAHVDNMKKIGKPVFCEEFGAAGGNNQTAIYPTWVKTMLDGGLAGIMPWQVSGVGIYKSASQKTFDDLDIYPEKTVVWSTLKNMAAVLNARK</sequence>
<reference evidence="12" key="1">
    <citation type="submission" date="2023-10" db="EMBL/GenBank/DDBJ databases">
        <authorList>
            <person name="Noh H."/>
        </authorList>
    </citation>
    <scope>NUCLEOTIDE SEQUENCE</scope>
    <source>
        <strain evidence="12">DUCC4014</strain>
    </source>
</reference>
<evidence type="ECO:0000256" key="4">
    <source>
        <dbReference type="ARBA" id="ARBA00012706"/>
    </source>
</evidence>
<evidence type="ECO:0000256" key="8">
    <source>
        <dbReference type="ARBA" id="ARBA00023295"/>
    </source>
</evidence>
<evidence type="ECO:0000256" key="6">
    <source>
        <dbReference type="ARBA" id="ARBA00022729"/>
    </source>
</evidence>
<feature type="signal peptide" evidence="10">
    <location>
        <begin position="1"/>
        <end position="19"/>
    </location>
</feature>
<evidence type="ECO:0000259" key="11">
    <source>
        <dbReference type="Pfam" id="PF00150"/>
    </source>
</evidence>
<accession>A0AAF0YKK3</accession>
<evidence type="ECO:0000256" key="1">
    <source>
        <dbReference type="ARBA" id="ARBA00001678"/>
    </source>
</evidence>
<comment type="similarity">
    <text evidence="3 9">Belongs to the glycosyl hydrolase 5 (cellulase A) family.</text>
</comment>
<name>A0AAF0YKK3_9TREE</name>
<proteinExistence type="inferred from homology"/>
<keyword evidence="13" id="KW-1185">Reference proteome</keyword>
<dbReference type="PANTHER" id="PTHR31451">
    <property type="match status" value="1"/>
</dbReference>
<comment type="subcellular location">
    <subcellularLocation>
        <location evidence="2">Secreted</location>
    </subcellularLocation>
</comment>
<keyword evidence="5" id="KW-0964">Secreted</keyword>
<protein>
    <recommendedName>
        <fullName evidence="4">mannan endo-1,4-beta-mannosidase</fullName>
        <ecNumber evidence="4">3.2.1.78</ecNumber>
    </recommendedName>
</protein>
<dbReference type="Gene3D" id="3.20.20.80">
    <property type="entry name" value="Glycosidases"/>
    <property type="match status" value="1"/>
</dbReference>
<dbReference type="Pfam" id="PF00150">
    <property type="entry name" value="Cellulase"/>
    <property type="match status" value="1"/>
</dbReference>
<feature type="chain" id="PRO_5042194492" description="mannan endo-1,4-beta-mannosidase" evidence="10">
    <location>
        <begin position="20"/>
        <end position="399"/>
    </location>
</feature>
<evidence type="ECO:0000256" key="7">
    <source>
        <dbReference type="ARBA" id="ARBA00022801"/>
    </source>
</evidence>
<dbReference type="SUPFAM" id="SSF51445">
    <property type="entry name" value="(Trans)glycosidases"/>
    <property type="match status" value="1"/>
</dbReference>
<dbReference type="PANTHER" id="PTHR31451:SF39">
    <property type="entry name" value="MANNAN ENDO-1,4-BETA-MANNOSIDASE 1"/>
    <property type="match status" value="1"/>
</dbReference>